<dbReference type="AlphaFoldDB" id="A0AA88HW57"/>
<dbReference type="GO" id="GO:0071897">
    <property type="term" value="P:DNA biosynthetic process"/>
    <property type="evidence" value="ECO:0007669"/>
    <property type="project" value="UniProtKB-ARBA"/>
</dbReference>
<dbReference type="InterPro" id="IPR043128">
    <property type="entry name" value="Rev_trsase/Diguanyl_cyclase"/>
</dbReference>
<keyword evidence="4" id="KW-1185">Reference proteome</keyword>
<dbReference type="PANTHER" id="PTHR37984">
    <property type="entry name" value="PROTEIN CBG26694"/>
    <property type="match status" value="1"/>
</dbReference>
<comment type="caution">
    <text evidence="3">The sequence shown here is derived from an EMBL/GenBank/DDBJ whole genome shotgun (WGS) entry which is preliminary data.</text>
</comment>
<dbReference type="Gene3D" id="3.30.70.270">
    <property type="match status" value="1"/>
</dbReference>
<dbReference type="Pfam" id="PF00125">
    <property type="entry name" value="Histone"/>
    <property type="match status" value="1"/>
</dbReference>
<feature type="domain" description="Core Histone H2A/H2B/H3" evidence="2">
    <location>
        <begin position="2"/>
        <end position="41"/>
    </location>
</feature>
<dbReference type="SUPFAM" id="SSF47113">
    <property type="entry name" value="Histone-fold"/>
    <property type="match status" value="1"/>
</dbReference>
<evidence type="ECO:0000313" key="3">
    <source>
        <dbReference type="EMBL" id="KAK2719185.1"/>
    </source>
</evidence>
<dbReference type="EMBL" id="JAVRJZ010000008">
    <property type="protein sequence ID" value="KAK2719185.1"/>
    <property type="molecule type" value="Genomic_DNA"/>
</dbReference>
<proteinExistence type="inferred from homology"/>
<dbReference type="Gene3D" id="1.10.20.10">
    <property type="entry name" value="Histone, subunit A"/>
    <property type="match status" value="1"/>
</dbReference>
<gene>
    <name evidence="3" type="ORF">QYM36_004877</name>
</gene>
<dbReference type="InterPro" id="IPR007125">
    <property type="entry name" value="H2A/H2B/H3"/>
</dbReference>
<dbReference type="PANTHER" id="PTHR37984:SF7">
    <property type="entry name" value="INTEGRASE CATALYTIC DOMAIN-CONTAINING PROTEIN"/>
    <property type="match status" value="1"/>
</dbReference>
<dbReference type="InterPro" id="IPR000164">
    <property type="entry name" value="Histone_H3/CENP-A"/>
</dbReference>
<comment type="similarity">
    <text evidence="1">Belongs to the histone H3 family.</text>
</comment>
<dbReference type="GO" id="GO:0000786">
    <property type="term" value="C:nucleosome"/>
    <property type="evidence" value="ECO:0007669"/>
    <property type="project" value="InterPro"/>
</dbReference>
<dbReference type="Proteomes" id="UP001187531">
    <property type="component" value="Unassembled WGS sequence"/>
</dbReference>
<protein>
    <recommendedName>
        <fullName evidence="2">Core Histone H2A/H2B/H3 domain-containing protein</fullName>
    </recommendedName>
</protein>
<evidence type="ECO:0000259" key="2">
    <source>
        <dbReference type="Pfam" id="PF00125"/>
    </source>
</evidence>
<dbReference type="PRINTS" id="PR00622">
    <property type="entry name" value="HISTONEH3"/>
</dbReference>
<name>A0AA88HW57_ARTSF</name>
<dbReference type="GO" id="GO:0030527">
    <property type="term" value="F:structural constituent of chromatin"/>
    <property type="evidence" value="ECO:0007669"/>
    <property type="project" value="InterPro"/>
</dbReference>
<dbReference type="InterPro" id="IPR009072">
    <property type="entry name" value="Histone-fold"/>
</dbReference>
<evidence type="ECO:0000256" key="1">
    <source>
        <dbReference type="ARBA" id="ARBA00010343"/>
    </source>
</evidence>
<dbReference type="SUPFAM" id="SSF56672">
    <property type="entry name" value="DNA/RNA polymerases"/>
    <property type="match status" value="1"/>
</dbReference>
<dbReference type="GO" id="GO:0046982">
    <property type="term" value="F:protein heterodimerization activity"/>
    <property type="evidence" value="ECO:0007669"/>
    <property type="project" value="InterPro"/>
</dbReference>
<accession>A0AA88HW57</accession>
<dbReference type="SMART" id="SM00428">
    <property type="entry name" value="H3"/>
    <property type="match status" value="1"/>
</dbReference>
<dbReference type="InterPro" id="IPR050951">
    <property type="entry name" value="Retrovirus_Pol_polyprotein"/>
</dbReference>
<sequence>MALQETSEAYLVETFEDTNLCAIHAKRVTIITEDIQLVHRICISPVDLNRFIKRPFYPILSLEDITSKLHGAKLLSKLDARSGYWSSVLDDESADLATFKTVFGRYCFKRMPFDIISAQDEFQRRMEEAL</sequence>
<organism evidence="3 4">
    <name type="scientific">Artemia franciscana</name>
    <name type="common">Brine shrimp</name>
    <name type="synonym">Artemia sanfranciscana</name>
    <dbReference type="NCBI Taxonomy" id="6661"/>
    <lineage>
        <taxon>Eukaryota</taxon>
        <taxon>Metazoa</taxon>
        <taxon>Ecdysozoa</taxon>
        <taxon>Arthropoda</taxon>
        <taxon>Crustacea</taxon>
        <taxon>Branchiopoda</taxon>
        <taxon>Anostraca</taxon>
        <taxon>Artemiidae</taxon>
        <taxon>Artemia</taxon>
    </lineage>
</organism>
<reference evidence="3" key="1">
    <citation type="submission" date="2023-07" db="EMBL/GenBank/DDBJ databases">
        <title>Chromosome-level genome assembly of Artemia franciscana.</title>
        <authorList>
            <person name="Jo E."/>
        </authorList>
    </citation>
    <scope>NUCLEOTIDE SEQUENCE</scope>
    <source>
        <tissue evidence="3">Whole body</tissue>
    </source>
</reference>
<dbReference type="GO" id="GO:0003677">
    <property type="term" value="F:DNA binding"/>
    <property type="evidence" value="ECO:0007669"/>
    <property type="project" value="InterPro"/>
</dbReference>
<evidence type="ECO:0000313" key="4">
    <source>
        <dbReference type="Proteomes" id="UP001187531"/>
    </source>
</evidence>
<dbReference type="InterPro" id="IPR043502">
    <property type="entry name" value="DNA/RNA_pol_sf"/>
</dbReference>